<evidence type="ECO:0000313" key="9">
    <source>
        <dbReference type="EMBL" id="PKW29417.1"/>
    </source>
</evidence>
<evidence type="ECO:0000256" key="2">
    <source>
        <dbReference type="ARBA" id="ARBA00005992"/>
    </source>
</evidence>
<dbReference type="SUPFAM" id="SSF141523">
    <property type="entry name" value="L,D-transpeptidase catalytic domain-like"/>
    <property type="match status" value="1"/>
</dbReference>
<dbReference type="PANTHER" id="PTHR41533">
    <property type="entry name" value="L,D-TRANSPEPTIDASE HI_1667-RELATED"/>
    <property type="match status" value="1"/>
</dbReference>
<feature type="active site" description="Nucleophile" evidence="7">
    <location>
        <position position="440"/>
    </location>
</feature>
<dbReference type="Pfam" id="PF01471">
    <property type="entry name" value="PG_binding_1"/>
    <property type="match status" value="1"/>
</dbReference>
<dbReference type="GO" id="GO:0071555">
    <property type="term" value="P:cell wall organization"/>
    <property type="evidence" value="ECO:0007669"/>
    <property type="project" value="UniProtKB-UniRule"/>
</dbReference>
<dbReference type="InterPro" id="IPR036365">
    <property type="entry name" value="PGBD-like_sf"/>
</dbReference>
<organism evidence="10 12">
    <name type="scientific">Flavobacterium lindanitolerans</name>
    <dbReference type="NCBI Taxonomy" id="428988"/>
    <lineage>
        <taxon>Bacteria</taxon>
        <taxon>Pseudomonadati</taxon>
        <taxon>Bacteroidota</taxon>
        <taxon>Flavobacteriia</taxon>
        <taxon>Flavobacteriales</taxon>
        <taxon>Flavobacteriaceae</taxon>
        <taxon>Flavobacterium</taxon>
    </lineage>
</organism>
<dbReference type="Gene3D" id="1.10.101.10">
    <property type="entry name" value="PGBD-like superfamily/PGBD"/>
    <property type="match status" value="1"/>
</dbReference>
<feature type="active site" description="Proton donor/acceptor" evidence="7">
    <location>
        <position position="421"/>
    </location>
</feature>
<protein>
    <submittedName>
        <fullName evidence="10">Murein L,D-transpeptidase YcbB/YkuD</fullName>
    </submittedName>
</protein>
<dbReference type="CDD" id="cd16913">
    <property type="entry name" value="YkuD_like"/>
    <property type="match status" value="1"/>
</dbReference>
<dbReference type="GO" id="GO:0008360">
    <property type="term" value="P:regulation of cell shape"/>
    <property type="evidence" value="ECO:0007669"/>
    <property type="project" value="UniProtKB-UniRule"/>
</dbReference>
<dbReference type="PANTHER" id="PTHR41533:SF2">
    <property type="entry name" value="BLR7131 PROTEIN"/>
    <property type="match status" value="1"/>
</dbReference>
<keyword evidence="5 7" id="KW-0573">Peptidoglycan synthesis</keyword>
<keyword evidence="6 7" id="KW-0961">Cell wall biogenesis/degradation</keyword>
<dbReference type="GO" id="GO:0004180">
    <property type="term" value="F:carboxypeptidase activity"/>
    <property type="evidence" value="ECO:0007669"/>
    <property type="project" value="UniProtKB-ARBA"/>
</dbReference>
<gene>
    <name evidence="9" type="ORF">B0G92_1052</name>
    <name evidence="10" type="ORF">CLV50_0453</name>
</gene>
<evidence type="ECO:0000256" key="5">
    <source>
        <dbReference type="ARBA" id="ARBA00022984"/>
    </source>
</evidence>
<evidence type="ECO:0000313" key="10">
    <source>
        <dbReference type="EMBL" id="RLJ35083.1"/>
    </source>
</evidence>
<dbReference type="EMBL" id="PJND01000007">
    <property type="protein sequence ID" value="PKW29417.1"/>
    <property type="molecule type" value="Genomic_DNA"/>
</dbReference>
<dbReference type="InterPro" id="IPR036366">
    <property type="entry name" value="PGBDSf"/>
</dbReference>
<dbReference type="UniPathway" id="UPA00219"/>
<keyword evidence="3" id="KW-0808">Transferase</keyword>
<reference evidence="10 12" key="2">
    <citation type="submission" date="2018-10" db="EMBL/GenBank/DDBJ databases">
        <title>Genomic Encyclopedia of Archaeal and Bacterial Type Strains, Phase II (KMG-II): from individual species to whole genera.</title>
        <authorList>
            <person name="Goeker M."/>
        </authorList>
    </citation>
    <scope>NUCLEOTIDE SEQUENCE [LARGE SCALE GENOMIC DNA]</scope>
    <source>
        <strain evidence="10 12">DSM 21886</strain>
    </source>
</reference>
<dbReference type="Proteomes" id="UP000275027">
    <property type="component" value="Unassembled WGS sequence"/>
</dbReference>
<evidence type="ECO:0000313" key="11">
    <source>
        <dbReference type="Proteomes" id="UP000233767"/>
    </source>
</evidence>
<comment type="caution">
    <text evidence="10">The sequence shown here is derived from an EMBL/GenBank/DDBJ whole genome shotgun (WGS) entry which is preliminary data.</text>
</comment>
<dbReference type="SUPFAM" id="SSF47090">
    <property type="entry name" value="PGBD-like"/>
    <property type="match status" value="1"/>
</dbReference>
<dbReference type="InterPro" id="IPR052905">
    <property type="entry name" value="LD-transpeptidase_YkuD-like"/>
</dbReference>
<dbReference type="InterPro" id="IPR038063">
    <property type="entry name" value="Transpep_catalytic_dom"/>
</dbReference>
<feature type="domain" description="L,D-TPase catalytic" evidence="8">
    <location>
        <begin position="293"/>
        <end position="465"/>
    </location>
</feature>
<sequence length="518" mass="60220">MLLLVSCKEKEIAYTPPLKKDTGDVTKHEPRSYDIDSAYVASFENDSLTSFYRMNDFKTVWNTSKNRQLIIEELLTVDKEGLEPKDYNSYELERQEKSLSSLTEKEIVSYDVQMTLAIQKYLLHQTRGKLNPKELYEDWDLIPNQAKINQLLTDASNGDSLQTIIEKAKPNHIVYKKLKEALVLIDKFPTDTLKKIEVAGKLKVNDTSQSIINIKKRLMYWRDMTPQDSLTNLYDPETEKGIKRFQSRHGLAADGVIGPSTVMALNIPKNVRKEQIIANLERWRWFPKNMGEHYIIINIPDYRLCTVFKNDTTRTHNVIVGTSKRKTPILSSKLSYAVFNPTWTVPPTILKEDIIPATTKNRNYLTKKNITVYDKNGKEVSLTSWNPEKALNYRYVQSPGTYNSLGMVKIMFPNNFTVYLHDTNHREYFDKTNRSLSSGCVRVQNPLELTEYLLDDKKNWSLEKITETLKREKTQNAKIKKEIAIHQLYWTAWSNGNSLQFRPDIYTLDSSLYLKLRD</sequence>
<evidence type="ECO:0000256" key="3">
    <source>
        <dbReference type="ARBA" id="ARBA00022679"/>
    </source>
</evidence>
<evidence type="ECO:0000256" key="6">
    <source>
        <dbReference type="ARBA" id="ARBA00023316"/>
    </source>
</evidence>
<dbReference type="InterPro" id="IPR005490">
    <property type="entry name" value="LD_TPept_cat_dom"/>
</dbReference>
<keyword evidence="11" id="KW-1185">Reference proteome</keyword>
<dbReference type="InterPro" id="IPR045380">
    <property type="entry name" value="LD_TPept_scaffold_dom"/>
</dbReference>
<dbReference type="PROSITE" id="PS52029">
    <property type="entry name" value="LD_TPASE"/>
    <property type="match status" value="1"/>
</dbReference>
<evidence type="ECO:0000256" key="4">
    <source>
        <dbReference type="ARBA" id="ARBA00022960"/>
    </source>
</evidence>
<comment type="pathway">
    <text evidence="1 7">Cell wall biogenesis; peptidoglycan biosynthesis.</text>
</comment>
<keyword evidence="4 7" id="KW-0133">Cell shape</keyword>
<dbReference type="EMBL" id="RCCB01000010">
    <property type="protein sequence ID" value="RLJ35083.1"/>
    <property type="molecule type" value="Genomic_DNA"/>
</dbReference>
<dbReference type="Gene3D" id="2.40.440.10">
    <property type="entry name" value="L,D-transpeptidase catalytic domain-like"/>
    <property type="match status" value="1"/>
</dbReference>
<evidence type="ECO:0000313" key="12">
    <source>
        <dbReference type="Proteomes" id="UP000275027"/>
    </source>
</evidence>
<dbReference type="Pfam" id="PF20142">
    <property type="entry name" value="Scaffold"/>
    <property type="match status" value="1"/>
</dbReference>
<dbReference type="AlphaFoldDB" id="A0A497VEF7"/>
<accession>A0A497VEF7</accession>
<dbReference type="InterPro" id="IPR002477">
    <property type="entry name" value="Peptidoglycan-bd-like"/>
</dbReference>
<evidence type="ECO:0000256" key="7">
    <source>
        <dbReference type="PROSITE-ProRule" id="PRU01373"/>
    </source>
</evidence>
<reference evidence="9 11" key="1">
    <citation type="submission" date="2017-12" db="EMBL/GenBank/DDBJ databases">
        <title>Genomic Encyclopedia of Type Strains, Phase III (KMG-III): the genomes of soil and plant-associated and newly described type strains.</title>
        <authorList>
            <person name="Whitman W."/>
        </authorList>
    </citation>
    <scope>NUCLEOTIDE SEQUENCE [LARGE SCALE GENOMIC DNA]</scope>
    <source>
        <strain evidence="9 11">IP-10</strain>
    </source>
</reference>
<name>A0A497VEF7_9FLAO</name>
<dbReference type="GO" id="GO:0009252">
    <property type="term" value="P:peptidoglycan biosynthetic process"/>
    <property type="evidence" value="ECO:0007669"/>
    <property type="project" value="UniProtKB-UniPathway"/>
</dbReference>
<evidence type="ECO:0000256" key="1">
    <source>
        <dbReference type="ARBA" id="ARBA00004752"/>
    </source>
</evidence>
<evidence type="ECO:0000259" key="8">
    <source>
        <dbReference type="PROSITE" id="PS52029"/>
    </source>
</evidence>
<dbReference type="Proteomes" id="UP000233767">
    <property type="component" value="Unassembled WGS sequence"/>
</dbReference>
<dbReference type="Pfam" id="PF03734">
    <property type="entry name" value="YkuD"/>
    <property type="match status" value="1"/>
</dbReference>
<proteinExistence type="inferred from homology"/>
<dbReference type="GO" id="GO:0016740">
    <property type="term" value="F:transferase activity"/>
    <property type="evidence" value="ECO:0007669"/>
    <property type="project" value="UniProtKB-KW"/>
</dbReference>
<comment type="similarity">
    <text evidence="2">Belongs to the YkuD family.</text>
</comment>